<comment type="subunit">
    <text evidence="13">Interacts (via loop 2 of the three-fingered Ly-6 domain) with Sh/shaker; this interaction may stabilize both components of the complex and may be required for targeting or retention of Sh/shaker to neural cell projections. Interacts (via loop 2 of the three-fingered Ly-6 domain) with nAChRalpha3 and potentially other nicotinic acetylcholine receptors; this interaction is required for antagonism of nicotinic acetylcholine receptors.</text>
</comment>
<dbReference type="GO" id="GO:0032222">
    <property type="term" value="P:regulation of synaptic transmission, cholinergic"/>
    <property type="evidence" value="ECO:0007669"/>
    <property type="project" value="InterPro"/>
</dbReference>
<dbReference type="InterPro" id="IPR031424">
    <property type="entry name" value="QVR-like"/>
</dbReference>
<comment type="caution">
    <text evidence="14">The sequence shown here is derived from an EMBL/GenBank/DDBJ whole genome shotgun (WGS) entry which is preliminary data.</text>
</comment>
<evidence type="ECO:0000256" key="12">
    <source>
        <dbReference type="ARBA" id="ARBA00045788"/>
    </source>
</evidence>
<keyword evidence="7" id="KW-0325">Glycoprotein</keyword>
<dbReference type="CDD" id="cd23595">
    <property type="entry name" value="TFP_LU_ECD_Qvr"/>
    <property type="match status" value="1"/>
</dbReference>
<dbReference type="InterPro" id="IPR050975">
    <property type="entry name" value="Sleep_regulator"/>
</dbReference>
<organism evidence="14 15">
    <name type="scientific">Ridgeia piscesae</name>
    <name type="common">Tubeworm</name>
    <dbReference type="NCBI Taxonomy" id="27915"/>
    <lineage>
        <taxon>Eukaryota</taxon>
        <taxon>Metazoa</taxon>
        <taxon>Spiralia</taxon>
        <taxon>Lophotrochozoa</taxon>
        <taxon>Annelida</taxon>
        <taxon>Polychaeta</taxon>
        <taxon>Sedentaria</taxon>
        <taxon>Canalipalpata</taxon>
        <taxon>Sabellida</taxon>
        <taxon>Siboglinidae</taxon>
        <taxon>Ridgeia</taxon>
    </lineage>
</organism>
<evidence type="ECO:0000256" key="11">
    <source>
        <dbReference type="ARBA" id="ARBA00044561"/>
    </source>
</evidence>
<evidence type="ECO:0000256" key="2">
    <source>
        <dbReference type="ARBA" id="ARBA00010522"/>
    </source>
</evidence>
<name>A0AAD9NZ40_RIDPI</name>
<evidence type="ECO:0000256" key="3">
    <source>
        <dbReference type="ARBA" id="ARBA00022475"/>
    </source>
</evidence>
<comment type="similarity">
    <text evidence="2">Belongs to the quiver family.</text>
</comment>
<comment type="function">
    <text evidence="12">Bifunctional regulator of neuronal activity in the mushroom body, and possibly other regions of the brain, that acts as a signaling molecule required for homeostatic regulation of sleep under normal conditions and after sleep deprivation. Reduces neuronal excitability by enhancing Sh/shaker K(+) channel activity; possibly by stabilizing Sh/shaker to increase protein levels, accelerating its activation kinetics, slowing C-type inactivation and enhancing recovery from inactivation. Specifically affects the A-type K(+) current. Antagonizes nicotinic acetylcholine receptors (nAChRs) to reduce synaptic transmission, possibly by preventing their localization to the cell surface. Required for regulation of neuromuscular excitability and plasticity at neuromuscular junctions.</text>
</comment>
<keyword evidence="6" id="KW-1015">Disulfide bond</keyword>
<proteinExistence type="inferred from homology"/>
<dbReference type="GO" id="GO:0030431">
    <property type="term" value="P:sleep"/>
    <property type="evidence" value="ECO:0007669"/>
    <property type="project" value="InterPro"/>
</dbReference>
<accession>A0AAD9NZ40</accession>
<evidence type="ECO:0000256" key="9">
    <source>
        <dbReference type="ARBA" id="ARBA00044499"/>
    </source>
</evidence>
<dbReference type="GO" id="GO:0005886">
    <property type="term" value="C:plasma membrane"/>
    <property type="evidence" value="ECO:0007669"/>
    <property type="project" value="UniProtKB-SubCell"/>
</dbReference>
<evidence type="ECO:0000256" key="1">
    <source>
        <dbReference type="ARBA" id="ARBA00004471"/>
    </source>
</evidence>
<evidence type="ECO:0000313" key="14">
    <source>
        <dbReference type="EMBL" id="KAK2185174.1"/>
    </source>
</evidence>
<reference evidence="14" key="1">
    <citation type="journal article" date="2023" name="Mol. Biol. Evol.">
        <title>Third-Generation Sequencing Reveals the Adaptive Role of the Epigenome in Three Deep-Sea Polychaetes.</title>
        <authorList>
            <person name="Perez M."/>
            <person name="Aroh O."/>
            <person name="Sun Y."/>
            <person name="Lan Y."/>
            <person name="Juniper S.K."/>
            <person name="Young C.R."/>
            <person name="Angers B."/>
            <person name="Qian P.Y."/>
        </authorList>
    </citation>
    <scope>NUCLEOTIDE SEQUENCE</scope>
    <source>
        <strain evidence="14">R07B-5</strain>
    </source>
</reference>
<dbReference type="EMBL" id="JAODUO010000243">
    <property type="protein sequence ID" value="KAK2185174.1"/>
    <property type="molecule type" value="Genomic_DNA"/>
</dbReference>
<keyword evidence="5" id="KW-0090">Biological rhythms</keyword>
<evidence type="ECO:0000256" key="10">
    <source>
        <dbReference type="ARBA" id="ARBA00044524"/>
    </source>
</evidence>
<dbReference type="GO" id="GO:0045121">
    <property type="term" value="C:membrane raft"/>
    <property type="evidence" value="ECO:0007669"/>
    <property type="project" value="UniProtKB-SubCell"/>
</dbReference>
<dbReference type="GO" id="GO:0048511">
    <property type="term" value="P:rhythmic process"/>
    <property type="evidence" value="ECO:0007669"/>
    <property type="project" value="UniProtKB-KW"/>
</dbReference>
<protein>
    <recommendedName>
        <fullName evidence="10">UPAR/Ly6 domain-containing protein qvr</fullName>
    </recommendedName>
    <alternativeName>
        <fullName evidence="11">Protein quiver</fullName>
    </alternativeName>
    <alternativeName>
        <fullName evidence="8">Protein sleepless</fullName>
    </alternativeName>
</protein>
<dbReference type="Proteomes" id="UP001209878">
    <property type="component" value="Unassembled WGS sequence"/>
</dbReference>
<evidence type="ECO:0000256" key="8">
    <source>
        <dbReference type="ARBA" id="ARBA00031037"/>
    </source>
</evidence>
<keyword evidence="15" id="KW-1185">Reference proteome</keyword>
<evidence type="ECO:0000313" key="15">
    <source>
        <dbReference type="Proteomes" id="UP001209878"/>
    </source>
</evidence>
<evidence type="ECO:0000256" key="5">
    <source>
        <dbReference type="ARBA" id="ARBA00023108"/>
    </source>
</evidence>
<evidence type="ECO:0000256" key="13">
    <source>
        <dbReference type="ARBA" id="ARBA00046769"/>
    </source>
</evidence>
<comment type="subcellular location">
    <subcellularLocation>
        <location evidence="1">Cell membrane</location>
        <topology evidence="1">Lipid-anchor</topology>
        <topology evidence="1">GPI-anchor</topology>
        <orientation evidence="1">Extracellular side</orientation>
    </subcellularLocation>
    <subcellularLocation>
        <location evidence="9">Membrane raft</location>
        <topology evidence="9">Lipid-anchor</topology>
        <topology evidence="9">GPI-anchor</topology>
        <orientation evidence="9">Extracellular side</orientation>
    </subcellularLocation>
</comment>
<dbReference type="Pfam" id="PF17064">
    <property type="entry name" value="QVR"/>
    <property type="match status" value="1"/>
</dbReference>
<dbReference type="PANTHER" id="PTHR33562">
    <property type="entry name" value="ATILLA, ISOFORM B-RELATED-RELATED"/>
    <property type="match status" value="1"/>
</dbReference>
<keyword evidence="3" id="KW-1003">Cell membrane</keyword>
<keyword evidence="3" id="KW-0472">Membrane</keyword>
<dbReference type="AlphaFoldDB" id="A0AAD9NZ40"/>
<gene>
    <name evidence="14" type="ORF">NP493_244g03028</name>
</gene>
<keyword evidence="4" id="KW-0732">Signal</keyword>
<dbReference type="PANTHER" id="PTHR33562:SF31">
    <property type="entry name" value="PROTEIN QUIVER"/>
    <property type="match status" value="1"/>
</dbReference>
<evidence type="ECO:0000256" key="4">
    <source>
        <dbReference type="ARBA" id="ARBA00022729"/>
    </source>
</evidence>
<sequence length="127" mass="14317">MMSFVPVLAVPIECYNCLDKLFNTTCGDPRTDDELDILDTITCKTGACVKWTYYKNSELIMRRTCSLEININIHLNHVCQDESYGNGYLCMCDKDLCNGAESPTSRLPMLGSSFLMLAAVHQMLFAR</sequence>
<evidence type="ECO:0000256" key="7">
    <source>
        <dbReference type="ARBA" id="ARBA00023180"/>
    </source>
</evidence>
<evidence type="ECO:0000256" key="6">
    <source>
        <dbReference type="ARBA" id="ARBA00023157"/>
    </source>
</evidence>